<evidence type="ECO:0000256" key="5">
    <source>
        <dbReference type="ARBA" id="ARBA00023002"/>
    </source>
</evidence>
<dbReference type="GO" id="GO:0031418">
    <property type="term" value="F:L-ascorbic acid binding"/>
    <property type="evidence" value="ECO:0007669"/>
    <property type="project" value="UniProtKB-KW"/>
</dbReference>
<dbReference type="InterPro" id="IPR051559">
    <property type="entry name" value="HIF_prolyl_hydroxylases"/>
</dbReference>
<sequence>MRGALKSIGPELRHGLERQGYFVREGLLRDSTWREMRAEAMRLHGLAFEKPGVESCELEAGDFHAAPSLLAYTVDLLATLPAQLDDVSTNVYGTKLAVTMPGAAYPKHVDNACTCDATGLPHDLRWITCIYYLNESPKGGDLRLWLDDPTTSPRGRPLDVAPAADTFVAFYADRLVHEVLPTAADDDHRFALTLWLVSDFRAGYSTHSSTRLCATDRPGARTRRAHFAATTTTPSPPPA</sequence>
<dbReference type="GO" id="GO:0031543">
    <property type="term" value="F:peptidyl-proline dioxygenase activity"/>
    <property type="evidence" value="ECO:0007669"/>
    <property type="project" value="TreeGrafter"/>
</dbReference>
<dbReference type="Gene3D" id="2.60.120.620">
    <property type="entry name" value="q2cbj1_9rhob like domain"/>
    <property type="match status" value="1"/>
</dbReference>
<evidence type="ECO:0000313" key="9">
    <source>
        <dbReference type="Proteomes" id="UP001230188"/>
    </source>
</evidence>
<dbReference type="GO" id="GO:0071456">
    <property type="term" value="P:cellular response to hypoxia"/>
    <property type="evidence" value="ECO:0007669"/>
    <property type="project" value="TreeGrafter"/>
</dbReference>
<proteinExistence type="predicted"/>
<keyword evidence="6" id="KW-0408">Iron</keyword>
<dbReference type="InterPro" id="IPR044862">
    <property type="entry name" value="Pro_4_hyd_alph_FE2OG_OXY"/>
</dbReference>
<feature type="domain" description="Fe2OG dioxygenase" evidence="7">
    <location>
        <begin position="83"/>
        <end position="198"/>
    </location>
</feature>
<dbReference type="AlphaFoldDB" id="A0AAD7UP97"/>
<comment type="cofactor">
    <cofactor evidence="1">
        <name>L-ascorbate</name>
        <dbReference type="ChEBI" id="CHEBI:38290"/>
    </cofactor>
</comment>
<gene>
    <name evidence="8" type="ORF">CTAYLR_008848</name>
</gene>
<dbReference type="PANTHER" id="PTHR12907">
    <property type="entry name" value="EGL NINE HOMOLOG-RELATED"/>
    <property type="match status" value="1"/>
</dbReference>
<keyword evidence="3" id="KW-0847">Vitamin C</keyword>
<evidence type="ECO:0000256" key="4">
    <source>
        <dbReference type="ARBA" id="ARBA00022964"/>
    </source>
</evidence>
<dbReference type="EMBL" id="JAQMWT010000022">
    <property type="protein sequence ID" value="KAJ8613785.1"/>
    <property type="molecule type" value="Genomic_DNA"/>
</dbReference>
<accession>A0AAD7UP97</accession>
<dbReference type="Proteomes" id="UP001230188">
    <property type="component" value="Unassembled WGS sequence"/>
</dbReference>
<reference evidence="8" key="1">
    <citation type="submission" date="2023-01" db="EMBL/GenBank/DDBJ databases">
        <title>Metagenome sequencing of chrysophaentin producing Chrysophaeum taylorii.</title>
        <authorList>
            <person name="Davison J."/>
            <person name="Bewley C."/>
        </authorList>
    </citation>
    <scope>NUCLEOTIDE SEQUENCE</scope>
    <source>
        <strain evidence="8">NIES-1699</strain>
    </source>
</reference>
<protein>
    <recommendedName>
        <fullName evidence="7">Fe2OG dioxygenase domain-containing protein</fullName>
    </recommendedName>
</protein>
<evidence type="ECO:0000256" key="3">
    <source>
        <dbReference type="ARBA" id="ARBA00022896"/>
    </source>
</evidence>
<keyword evidence="5" id="KW-0560">Oxidoreductase</keyword>
<evidence type="ECO:0000256" key="1">
    <source>
        <dbReference type="ARBA" id="ARBA00001961"/>
    </source>
</evidence>
<keyword evidence="4" id="KW-0223">Dioxygenase</keyword>
<dbReference type="PANTHER" id="PTHR12907:SF26">
    <property type="entry name" value="HIF PROLYL HYDROXYLASE, ISOFORM C"/>
    <property type="match status" value="1"/>
</dbReference>
<keyword evidence="2" id="KW-0479">Metal-binding</keyword>
<dbReference type="GO" id="GO:0008198">
    <property type="term" value="F:ferrous iron binding"/>
    <property type="evidence" value="ECO:0007669"/>
    <property type="project" value="TreeGrafter"/>
</dbReference>
<dbReference type="SMART" id="SM00702">
    <property type="entry name" value="P4Hc"/>
    <property type="match status" value="1"/>
</dbReference>
<evidence type="ECO:0000256" key="2">
    <source>
        <dbReference type="ARBA" id="ARBA00022723"/>
    </source>
</evidence>
<dbReference type="PROSITE" id="PS51471">
    <property type="entry name" value="FE2OG_OXY"/>
    <property type="match status" value="1"/>
</dbReference>
<keyword evidence="9" id="KW-1185">Reference proteome</keyword>
<evidence type="ECO:0000259" key="7">
    <source>
        <dbReference type="PROSITE" id="PS51471"/>
    </source>
</evidence>
<name>A0AAD7UP97_9STRA</name>
<evidence type="ECO:0000313" key="8">
    <source>
        <dbReference type="EMBL" id="KAJ8613785.1"/>
    </source>
</evidence>
<comment type="caution">
    <text evidence="8">The sequence shown here is derived from an EMBL/GenBank/DDBJ whole genome shotgun (WGS) entry which is preliminary data.</text>
</comment>
<dbReference type="InterPro" id="IPR005123">
    <property type="entry name" value="Oxoglu/Fe-dep_dioxygenase_dom"/>
</dbReference>
<dbReference type="InterPro" id="IPR006620">
    <property type="entry name" value="Pro_4_hyd_alph"/>
</dbReference>
<evidence type="ECO:0000256" key="6">
    <source>
        <dbReference type="ARBA" id="ARBA00023004"/>
    </source>
</evidence>
<organism evidence="8 9">
    <name type="scientific">Chrysophaeum taylorii</name>
    <dbReference type="NCBI Taxonomy" id="2483200"/>
    <lineage>
        <taxon>Eukaryota</taxon>
        <taxon>Sar</taxon>
        <taxon>Stramenopiles</taxon>
        <taxon>Ochrophyta</taxon>
        <taxon>Pelagophyceae</taxon>
        <taxon>Pelagomonadales</taxon>
        <taxon>Pelagomonadaceae</taxon>
        <taxon>Chrysophaeum</taxon>
    </lineage>
</organism>
<dbReference type="Pfam" id="PF13640">
    <property type="entry name" value="2OG-FeII_Oxy_3"/>
    <property type="match status" value="1"/>
</dbReference>